<dbReference type="PANTHER" id="PTHR23267">
    <property type="entry name" value="IMMUNOGLOBULIN LIGHT CHAIN"/>
    <property type="match status" value="1"/>
</dbReference>
<dbReference type="InterPro" id="IPR003599">
    <property type="entry name" value="Ig_sub"/>
</dbReference>
<evidence type="ECO:0000313" key="4">
    <source>
        <dbReference type="Ensembl" id="ENSACAP00000032069.1"/>
    </source>
</evidence>
<reference evidence="4" key="3">
    <citation type="submission" date="2025-09" db="UniProtKB">
        <authorList>
            <consortium name="Ensembl"/>
        </authorList>
    </citation>
    <scope>IDENTIFICATION</scope>
</reference>
<name>A0A803TA29_ANOCA</name>
<evidence type="ECO:0000259" key="3">
    <source>
        <dbReference type="SMART" id="SM00409"/>
    </source>
</evidence>
<proteinExistence type="predicted"/>
<dbReference type="Proteomes" id="UP000001646">
    <property type="component" value="Chromosome 6"/>
</dbReference>
<dbReference type="Gene3D" id="2.60.40.10">
    <property type="entry name" value="Immunoglobulins"/>
    <property type="match status" value="1"/>
</dbReference>
<dbReference type="AlphaFoldDB" id="A0A803TA29"/>
<organism evidence="4 5">
    <name type="scientific">Anolis carolinensis</name>
    <name type="common">Green anole</name>
    <name type="synonym">American chameleon</name>
    <dbReference type="NCBI Taxonomy" id="28377"/>
    <lineage>
        <taxon>Eukaryota</taxon>
        <taxon>Metazoa</taxon>
        <taxon>Chordata</taxon>
        <taxon>Craniata</taxon>
        <taxon>Vertebrata</taxon>
        <taxon>Euteleostomi</taxon>
        <taxon>Lepidosauria</taxon>
        <taxon>Squamata</taxon>
        <taxon>Bifurcata</taxon>
        <taxon>Unidentata</taxon>
        <taxon>Episquamata</taxon>
        <taxon>Toxicofera</taxon>
        <taxon>Iguania</taxon>
        <taxon>Dactyloidae</taxon>
        <taxon>Anolis</taxon>
    </lineage>
</organism>
<dbReference type="SUPFAM" id="SSF48726">
    <property type="entry name" value="Immunoglobulin"/>
    <property type="match status" value="1"/>
</dbReference>
<dbReference type="InterPro" id="IPR013106">
    <property type="entry name" value="Ig_V-set"/>
</dbReference>
<dbReference type="InParanoid" id="A0A803TA29"/>
<feature type="domain" description="Immunoglobulin" evidence="3">
    <location>
        <begin position="102"/>
        <end position="202"/>
    </location>
</feature>
<dbReference type="InterPro" id="IPR036179">
    <property type="entry name" value="Ig-like_dom_sf"/>
</dbReference>
<dbReference type="Pfam" id="PF07686">
    <property type="entry name" value="V-set"/>
    <property type="match status" value="1"/>
</dbReference>
<reference evidence="4" key="2">
    <citation type="submission" date="2025-08" db="UniProtKB">
        <authorList>
            <consortium name="Ensembl"/>
        </authorList>
    </citation>
    <scope>IDENTIFICATION</scope>
</reference>
<feature type="region of interest" description="Disordered" evidence="1">
    <location>
        <begin position="1"/>
        <end position="31"/>
    </location>
</feature>
<keyword evidence="5" id="KW-1185">Reference proteome</keyword>
<sequence>MESAFRSSPAGLDPEGPCAGRTEGSEGSRWEMEKTPCCRPVALDAMRHDHWPCDLHVGKIRAEQGSKAGWQMLKPQGLPCSRAQQSSPRPLESSGQIVTQTPAFLQKNPGDRVDIQCKASSSVNTYMNFYQLIRGQKSKLLIHGTTNRFEGTPDRFSGRGSGTDFTFTINGMRSEDEGEYYCSQAKSLPLHNDTLQYKNLVSDGRLQK</sequence>
<dbReference type="OrthoDB" id="9902371at2759"/>
<evidence type="ECO:0000259" key="2">
    <source>
        <dbReference type="SMART" id="SM00406"/>
    </source>
</evidence>
<dbReference type="InterPro" id="IPR013783">
    <property type="entry name" value="Ig-like_fold"/>
</dbReference>
<dbReference type="GO" id="GO:0006955">
    <property type="term" value="P:immune response"/>
    <property type="evidence" value="ECO:0000318"/>
    <property type="project" value="GO_Central"/>
</dbReference>
<reference evidence="4 5" key="1">
    <citation type="submission" date="2009-12" db="EMBL/GenBank/DDBJ databases">
        <title>The Genome Sequence of Anolis carolinensis (Green Anole Lizard).</title>
        <authorList>
            <consortium name="The Genome Sequencing Platform"/>
            <person name="Di Palma F."/>
            <person name="Alfoldi J."/>
            <person name="Heiman D."/>
            <person name="Young S."/>
            <person name="Grabherr M."/>
            <person name="Johnson J."/>
            <person name="Lander E.S."/>
            <person name="Lindblad-Toh K."/>
        </authorList>
    </citation>
    <scope>NUCLEOTIDE SEQUENCE [LARGE SCALE GENOMIC DNA]</scope>
    <source>
        <strain evidence="4 5">JBL SC #1</strain>
    </source>
</reference>
<dbReference type="SMART" id="SM00409">
    <property type="entry name" value="IG"/>
    <property type="match status" value="1"/>
</dbReference>
<dbReference type="Ensembl" id="ENSACAT00000042726.1">
    <property type="protein sequence ID" value="ENSACAP00000032069.1"/>
    <property type="gene ID" value="ENSACAG00000028914.2"/>
</dbReference>
<dbReference type="GeneTree" id="ENSGT00940000154869"/>
<evidence type="ECO:0000256" key="1">
    <source>
        <dbReference type="SAM" id="MobiDB-lite"/>
    </source>
</evidence>
<accession>A0A803TA29</accession>
<evidence type="ECO:0000313" key="5">
    <source>
        <dbReference type="Proteomes" id="UP000001646"/>
    </source>
</evidence>
<evidence type="ECO:0008006" key="6">
    <source>
        <dbReference type="Google" id="ProtNLM"/>
    </source>
</evidence>
<feature type="domain" description="Immunoglobulin V-set" evidence="2">
    <location>
        <begin position="112"/>
        <end position="184"/>
    </location>
</feature>
<dbReference type="Bgee" id="ENSACAG00000028914">
    <property type="expression patterns" value="Expressed in adrenal gland and 5 other cell types or tissues"/>
</dbReference>
<dbReference type="GO" id="GO:0019814">
    <property type="term" value="C:immunoglobulin complex"/>
    <property type="evidence" value="ECO:0000318"/>
    <property type="project" value="GO_Central"/>
</dbReference>
<dbReference type="SMART" id="SM00406">
    <property type="entry name" value="IGv"/>
    <property type="match status" value="1"/>
</dbReference>
<protein>
    <recommendedName>
        <fullName evidence="6">Ig-like domain-containing protein</fullName>
    </recommendedName>
</protein>
<dbReference type="InterPro" id="IPR050150">
    <property type="entry name" value="IgV_Light_Chain"/>
</dbReference>
<dbReference type="KEGG" id="acs:103279198"/>